<sequence length="306" mass="33666">MTSSNTAAQDQLPSGSFSLNIFSKQQPRKLCKTNCARIEVSILHPWSGPCDDDPHSDPEDPLVSDPRAAGTADPQPYESASRAALPTAASRDSFPFVHLPLEIRRAIYALLLPAGVHKISTQLPHNGLFYRRDAVPAYATQSFYPGPAPDRLTTYQVHSETPPGQRLHPEILGVSRQICTEAEEVLYAAPGTVFDFGVYADACLAFWKDRSAAARKHVREIRIAREMPHVGDMGAGVDARWARLCAYLEQEMKGLRRVGLELLGAGEEVEWRDCALMAGLGELGGRARVTWWGFGDEKGEDDDKIP</sequence>
<dbReference type="PANTHER" id="PTHR38790">
    <property type="entry name" value="2EXR DOMAIN-CONTAINING PROTEIN-RELATED"/>
    <property type="match status" value="1"/>
</dbReference>
<evidence type="ECO:0000259" key="2">
    <source>
        <dbReference type="Pfam" id="PF24864"/>
    </source>
</evidence>
<reference evidence="3 4" key="1">
    <citation type="journal article" date="2018" name="New Phytol.">
        <title>Comparative genomics and transcriptomics depict ericoid mycorrhizal fungi as versatile saprotrophs and plant mutualists.</title>
        <authorList>
            <person name="Martino E."/>
            <person name="Morin E."/>
            <person name="Grelet G.A."/>
            <person name="Kuo A."/>
            <person name="Kohler A."/>
            <person name="Daghino S."/>
            <person name="Barry K.W."/>
            <person name="Cichocki N."/>
            <person name="Clum A."/>
            <person name="Dockter R.B."/>
            <person name="Hainaut M."/>
            <person name="Kuo R.C."/>
            <person name="LaButti K."/>
            <person name="Lindahl B.D."/>
            <person name="Lindquist E.A."/>
            <person name="Lipzen A."/>
            <person name="Khouja H.R."/>
            <person name="Magnuson J."/>
            <person name="Murat C."/>
            <person name="Ohm R.A."/>
            <person name="Singer S.W."/>
            <person name="Spatafora J.W."/>
            <person name="Wang M."/>
            <person name="Veneault-Fourrey C."/>
            <person name="Henrissat B."/>
            <person name="Grigoriev I.V."/>
            <person name="Martin F.M."/>
            <person name="Perotto S."/>
        </authorList>
    </citation>
    <scope>NUCLEOTIDE SEQUENCE [LARGE SCALE GENOMIC DNA]</scope>
    <source>
        <strain evidence="3 4">ATCC 22711</strain>
    </source>
</reference>
<evidence type="ECO:0000313" key="3">
    <source>
        <dbReference type="EMBL" id="PSS20056.1"/>
    </source>
</evidence>
<dbReference type="InterPro" id="IPR056632">
    <property type="entry name" value="DUF7730"/>
</dbReference>
<feature type="domain" description="DUF7730" evidence="2">
    <location>
        <begin position="93"/>
        <end position="272"/>
    </location>
</feature>
<name>A0A2T3B337_AMORE</name>
<gene>
    <name evidence="3" type="ORF">M430DRAFT_34455</name>
</gene>
<dbReference type="GeneID" id="36574637"/>
<dbReference type="Pfam" id="PF24864">
    <property type="entry name" value="DUF7730"/>
    <property type="match status" value="1"/>
</dbReference>
<dbReference type="InParanoid" id="A0A2T3B337"/>
<dbReference type="RefSeq" id="XP_024721326.1">
    <property type="nucleotide sequence ID" value="XM_024866556.1"/>
</dbReference>
<accession>A0A2T3B337</accession>
<keyword evidence="4" id="KW-1185">Reference proteome</keyword>
<organism evidence="3 4">
    <name type="scientific">Amorphotheca resinae ATCC 22711</name>
    <dbReference type="NCBI Taxonomy" id="857342"/>
    <lineage>
        <taxon>Eukaryota</taxon>
        <taxon>Fungi</taxon>
        <taxon>Dikarya</taxon>
        <taxon>Ascomycota</taxon>
        <taxon>Pezizomycotina</taxon>
        <taxon>Leotiomycetes</taxon>
        <taxon>Helotiales</taxon>
        <taxon>Amorphothecaceae</taxon>
        <taxon>Amorphotheca</taxon>
    </lineage>
</organism>
<proteinExistence type="predicted"/>
<evidence type="ECO:0000313" key="4">
    <source>
        <dbReference type="Proteomes" id="UP000241818"/>
    </source>
</evidence>
<dbReference type="EMBL" id="KZ679010">
    <property type="protein sequence ID" value="PSS20056.1"/>
    <property type="molecule type" value="Genomic_DNA"/>
</dbReference>
<feature type="region of interest" description="Disordered" evidence="1">
    <location>
        <begin position="47"/>
        <end position="84"/>
    </location>
</feature>
<dbReference type="OrthoDB" id="5420711at2759"/>
<dbReference type="AlphaFoldDB" id="A0A2T3B337"/>
<dbReference type="Proteomes" id="UP000241818">
    <property type="component" value="Unassembled WGS sequence"/>
</dbReference>
<dbReference type="PANTHER" id="PTHR38790:SF4">
    <property type="entry name" value="2EXR DOMAIN-CONTAINING PROTEIN"/>
    <property type="match status" value="1"/>
</dbReference>
<evidence type="ECO:0000256" key="1">
    <source>
        <dbReference type="SAM" id="MobiDB-lite"/>
    </source>
</evidence>
<protein>
    <recommendedName>
        <fullName evidence="2">DUF7730 domain-containing protein</fullName>
    </recommendedName>
</protein>